<organism evidence="1 2">
    <name type="scientific">Acidithiobacillus caldus (strain ATCC 51756 / DSM 8584 / KU)</name>
    <dbReference type="NCBI Taxonomy" id="637389"/>
    <lineage>
        <taxon>Bacteria</taxon>
        <taxon>Pseudomonadati</taxon>
        <taxon>Pseudomonadota</taxon>
        <taxon>Acidithiobacillia</taxon>
        <taxon>Acidithiobacillales</taxon>
        <taxon>Acidithiobacillaceae</taxon>
        <taxon>Acidithiobacillus</taxon>
    </lineage>
</organism>
<proteinExistence type="predicted"/>
<dbReference type="EMBL" id="CP005986">
    <property type="protein sequence ID" value="AIA55871.1"/>
    <property type="molecule type" value="Genomic_DNA"/>
</dbReference>
<dbReference type="RefSeq" id="WP_004873175.1">
    <property type="nucleotide sequence ID" value="NZ_CP005986.1"/>
</dbReference>
<evidence type="ECO:0000313" key="2">
    <source>
        <dbReference type="Proteomes" id="UP000005522"/>
    </source>
</evidence>
<dbReference type="GeneID" id="92932102"/>
<name>A0A060A0T4_ACICK</name>
<dbReference type="KEGG" id="acz:Acaty_c2014"/>
<gene>
    <name evidence="1" type="ORF">Acaty_c2014</name>
</gene>
<dbReference type="HOGENOM" id="CLU_2379647_0_0_6"/>
<reference evidence="1 2" key="1">
    <citation type="journal article" date="2009" name="J. Bacteriol.">
        <title>Draft genome sequence of the extremely acidophilic bacterium Acidithiobacillus caldus ATCC 51756 reveals metabolic versatility in the genus Acidithiobacillus.</title>
        <authorList>
            <person name="Valdes J."/>
            <person name="Quatrini R."/>
            <person name="Hallberg K."/>
            <person name="Dopson M."/>
            <person name="Valenzuela P.D."/>
            <person name="Holmes D.S."/>
        </authorList>
    </citation>
    <scope>NUCLEOTIDE SEQUENCE [LARGE SCALE GENOMIC DNA]</scope>
    <source>
        <strain evidence="2">ATCC 51756 / DSM 8584 / KU</strain>
    </source>
</reference>
<dbReference type="AlphaFoldDB" id="A0A060A0T4"/>
<dbReference type="Proteomes" id="UP000005522">
    <property type="component" value="Chromosome"/>
</dbReference>
<sequence length="94" mass="10753">MQLKRWIPSRDTPDTVIASNTVEEVLDALEEKHEVVNGQLQDLLRHMDAAHPDELLDRVLAVDKEMRKYRRFFSILKSHLLQGADGQRLSGGTC</sequence>
<protein>
    <submittedName>
        <fullName evidence="1">Uncharacterized protein</fullName>
    </submittedName>
</protein>
<accession>A0A060A0T4</accession>
<evidence type="ECO:0000313" key="1">
    <source>
        <dbReference type="EMBL" id="AIA55871.1"/>
    </source>
</evidence>